<dbReference type="InterPro" id="IPR011042">
    <property type="entry name" value="6-blade_b-propeller_TolB-like"/>
</dbReference>
<dbReference type="EMBL" id="JAGGJA010000001">
    <property type="protein sequence ID" value="MCW9705604.1"/>
    <property type="molecule type" value="Genomic_DNA"/>
</dbReference>
<sequence length="390" mass="44251">MKLNIHTFRPKLFWLTAFTLLFTVSGFISNWAPKKLSLSFEESFIIGDDTNAAYFLASPYQIRTDKRQNIYIAEGQQKTIMVFGPQGKYLRSIGRSGNGPGEFPSGPRFHFNSENEVVALDPVSQRVTWFSKKGDILSEYAPSQAGMVWSEKFFQTADENYIMLKKPRDIGTNDPSNYRKYVFHRYSKSFKNHINSFGKFDRLVPKGDSKFVKMVSNRLNSGNFIKTGENSFLYSPGIYGGKVYKFEHTAGEWKLVNTLNGHTNWEEAVVLNANEDESMTINTYKDGGRQNSAGIINSYSIGLVQMNDGKVLHFSGQRIQNKDSLQTMVEAFDPQGDLIGTSSFDEIAIDRNLLAFTSNGPAVWMDENNRFYFIDYDEVPVVRVGKIEGL</sequence>
<accession>A0ABT3PI50</accession>
<comment type="caution">
    <text evidence="1">The sequence shown here is derived from an EMBL/GenBank/DDBJ whole genome shotgun (WGS) entry which is preliminary data.</text>
</comment>
<evidence type="ECO:0000313" key="2">
    <source>
        <dbReference type="Proteomes" id="UP001207918"/>
    </source>
</evidence>
<name>A0ABT3PI50_9BACT</name>
<evidence type="ECO:0000313" key="1">
    <source>
        <dbReference type="EMBL" id="MCW9705604.1"/>
    </source>
</evidence>
<reference evidence="1 2" key="1">
    <citation type="submission" date="2021-03" db="EMBL/GenBank/DDBJ databases">
        <title>Aliifodinibius sp. nov., a new bacterium isolated from saline soil.</title>
        <authorList>
            <person name="Galisteo C."/>
            <person name="De La Haba R."/>
            <person name="Sanchez-Porro C."/>
            <person name="Ventosa A."/>
        </authorList>
    </citation>
    <scope>NUCLEOTIDE SEQUENCE [LARGE SCALE GENOMIC DNA]</scope>
    <source>
        <strain evidence="1 2">1BSP15-2V2</strain>
    </source>
</reference>
<dbReference type="Pfam" id="PF17170">
    <property type="entry name" value="DUF5128"/>
    <property type="match status" value="1"/>
</dbReference>
<dbReference type="SUPFAM" id="SSF101898">
    <property type="entry name" value="NHL repeat"/>
    <property type="match status" value="1"/>
</dbReference>
<organism evidence="1 2">
    <name type="scientific">Fodinibius salsisoli</name>
    <dbReference type="NCBI Taxonomy" id="2820877"/>
    <lineage>
        <taxon>Bacteria</taxon>
        <taxon>Pseudomonadati</taxon>
        <taxon>Balneolota</taxon>
        <taxon>Balneolia</taxon>
        <taxon>Balneolales</taxon>
        <taxon>Balneolaceae</taxon>
        <taxon>Fodinibius</taxon>
    </lineage>
</organism>
<keyword evidence="2" id="KW-1185">Reference proteome</keyword>
<dbReference type="Proteomes" id="UP001207918">
    <property type="component" value="Unassembled WGS sequence"/>
</dbReference>
<proteinExistence type="predicted"/>
<protein>
    <submittedName>
        <fullName evidence="1">6-bladed beta-propeller</fullName>
    </submittedName>
</protein>
<dbReference type="Gene3D" id="2.120.10.30">
    <property type="entry name" value="TolB, C-terminal domain"/>
    <property type="match status" value="1"/>
</dbReference>
<dbReference type="RefSeq" id="WP_265764268.1">
    <property type="nucleotide sequence ID" value="NZ_JAGGJA010000001.1"/>
</dbReference>
<gene>
    <name evidence="1" type="ORF">J6I44_01995</name>
</gene>